<dbReference type="AlphaFoldDB" id="A0ABD2SBY5"/>
<sequence length="227" mass="24491">GHFKNQSHLTLSKFLFFLFWSDNSNPNFSQLKSHFSSDLKGAAPGEIAFSDTPDSMADPSCARAFPSFQCRSDPDFSGGVPRHDLPNAGVRFSGMVNSLSRGSSVHGMSSLILRFPPNFVRQLSVKARRNCSNIGLAQVVAASWSNNHASPDFTPAAKAVDAAAIAPFDITTGDEEGAVVEDSPRADRNVQMEDLTYVKYSSFLSSDGSIAIHASMRSSFVFSNSNV</sequence>
<protein>
    <submittedName>
        <fullName evidence="1">Uncharacterized protein</fullName>
    </submittedName>
</protein>
<dbReference type="EMBL" id="JBJKTR010000015">
    <property type="protein sequence ID" value="KAL3341405.1"/>
    <property type="molecule type" value="Genomic_DNA"/>
</dbReference>
<evidence type="ECO:0000313" key="2">
    <source>
        <dbReference type="Proteomes" id="UP001627284"/>
    </source>
</evidence>
<accession>A0ABD2SBY5</accession>
<dbReference type="PANTHER" id="PTHR43379:SF1">
    <property type="entry name" value="CYSTATHIONINE GAMMA-SYNTHASE 1, CHLOROPLASTIC-RELATED"/>
    <property type="match status" value="1"/>
</dbReference>
<name>A0ABD2SBY5_9SOLN</name>
<evidence type="ECO:0000313" key="1">
    <source>
        <dbReference type="EMBL" id="KAL3341405.1"/>
    </source>
</evidence>
<dbReference type="Proteomes" id="UP001627284">
    <property type="component" value="Unassembled WGS sequence"/>
</dbReference>
<dbReference type="PANTHER" id="PTHR43379">
    <property type="entry name" value="CYSTATHIONINE GAMMA-SYNTHASE"/>
    <property type="match status" value="1"/>
</dbReference>
<feature type="non-terminal residue" evidence="1">
    <location>
        <position position="1"/>
    </location>
</feature>
<gene>
    <name evidence="1" type="ORF">AABB24_025783</name>
</gene>
<organism evidence="1 2">
    <name type="scientific">Solanum stoloniferum</name>
    <dbReference type="NCBI Taxonomy" id="62892"/>
    <lineage>
        <taxon>Eukaryota</taxon>
        <taxon>Viridiplantae</taxon>
        <taxon>Streptophyta</taxon>
        <taxon>Embryophyta</taxon>
        <taxon>Tracheophyta</taxon>
        <taxon>Spermatophyta</taxon>
        <taxon>Magnoliopsida</taxon>
        <taxon>eudicotyledons</taxon>
        <taxon>Gunneridae</taxon>
        <taxon>Pentapetalae</taxon>
        <taxon>asterids</taxon>
        <taxon>lamiids</taxon>
        <taxon>Solanales</taxon>
        <taxon>Solanaceae</taxon>
        <taxon>Solanoideae</taxon>
        <taxon>Solaneae</taxon>
        <taxon>Solanum</taxon>
    </lineage>
</organism>
<dbReference type="InterPro" id="IPR044639">
    <property type="entry name" value="CGS1/2"/>
</dbReference>
<comment type="caution">
    <text evidence="1">The sequence shown here is derived from an EMBL/GenBank/DDBJ whole genome shotgun (WGS) entry which is preliminary data.</text>
</comment>
<reference evidence="1 2" key="1">
    <citation type="submission" date="2024-05" db="EMBL/GenBank/DDBJ databases">
        <title>De novo assembly of an allotetraploid wild potato.</title>
        <authorList>
            <person name="Hosaka A.J."/>
        </authorList>
    </citation>
    <scope>NUCLEOTIDE SEQUENCE [LARGE SCALE GENOMIC DNA]</scope>
    <source>
        <tissue evidence="1">Young leaves</tissue>
    </source>
</reference>
<proteinExistence type="predicted"/>
<keyword evidence="2" id="KW-1185">Reference proteome</keyword>